<evidence type="ECO:0000256" key="3">
    <source>
        <dbReference type="SAM" id="MobiDB-lite"/>
    </source>
</evidence>
<dbReference type="Proteomes" id="UP000019050">
    <property type="component" value="Unassembled WGS sequence"/>
</dbReference>
<dbReference type="eggNOG" id="COG1671">
    <property type="taxonomic scope" value="Bacteria"/>
</dbReference>
<dbReference type="HAMAP" id="MF_00489">
    <property type="entry name" value="UPF0178"/>
    <property type="match status" value="1"/>
</dbReference>
<dbReference type="GeneID" id="84817723"/>
<comment type="similarity">
    <text evidence="1 2">Belongs to the UPF0178 family.</text>
</comment>
<dbReference type="InterPro" id="IPR003791">
    <property type="entry name" value="UPF0178"/>
</dbReference>
<reference evidence="4" key="1">
    <citation type="submission" date="2013-06" db="EMBL/GenBank/DDBJ databases">
        <authorList>
            <person name="Weinstock G."/>
            <person name="Sodergren E."/>
            <person name="Clifton S."/>
            <person name="Fulton L."/>
            <person name="Fulton B."/>
            <person name="Courtney L."/>
            <person name="Fronick C."/>
            <person name="Harrison M."/>
            <person name="Strong C."/>
            <person name="Farmer C."/>
            <person name="Delahaunty K."/>
            <person name="Markovic C."/>
            <person name="Hall O."/>
            <person name="Minx P."/>
            <person name="Tomlinson C."/>
            <person name="Mitreva M."/>
            <person name="Nelson J."/>
            <person name="Hou S."/>
            <person name="Wollam A."/>
            <person name="Pepin K.H."/>
            <person name="Johnson M."/>
            <person name="Bhonagiri V."/>
            <person name="Nash W.E."/>
            <person name="Warren W."/>
            <person name="Chinwalla A."/>
            <person name="Mardis E.R."/>
            <person name="Wilson R.K."/>
        </authorList>
    </citation>
    <scope>NUCLEOTIDE SEQUENCE [LARGE SCALE GENOMIC DNA]</scope>
    <source>
        <strain evidence="4">ATCC 49176</strain>
    </source>
</reference>
<dbReference type="NCBIfam" id="NF001095">
    <property type="entry name" value="PRK00124.1"/>
    <property type="match status" value="1"/>
</dbReference>
<sequence>MRILLDGDACPVKAEAISLAAKWGLTVIIVASYNHVSKTDYPAHVQTVYVERGADQADYKIVALVQAGDIVVTQDYGLATILLNKAIVLHHMGWRYRPEAMDQLLTQRYMGQVSRRKTGRYAGKGPKPFGRQDRERFSASLEAIIKQAKQEEKGASQ</sequence>
<feature type="region of interest" description="Disordered" evidence="3">
    <location>
        <begin position="116"/>
        <end position="135"/>
    </location>
</feature>
<evidence type="ECO:0000256" key="1">
    <source>
        <dbReference type="ARBA" id="ARBA00008522"/>
    </source>
</evidence>
<name>W1Q2U0_ABIDE</name>
<dbReference type="PANTHER" id="PTHR35146:SF1">
    <property type="entry name" value="UPF0178 PROTEIN YAII"/>
    <property type="match status" value="1"/>
</dbReference>
<dbReference type="Pfam" id="PF02639">
    <property type="entry name" value="DUF188"/>
    <property type="match status" value="1"/>
</dbReference>
<dbReference type="STRING" id="592010.GCWU000182_001213"/>
<protein>
    <recommendedName>
        <fullName evidence="2">UPF0178 protein GCWU000182_001213</fullName>
    </recommendedName>
</protein>
<evidence type="ECO:0000256" key="2">
    <source>
        <dbReference type="HAMAP-Rule" id="MF_00489"/>
    </source>
</evidence>
<gene>
    <name evidence="4" type="ORF">GCWU000182_001213</name>
</gene>
<keyword evidence="5" id="KW-1185">Reference proteome</keyword>
<dbReference type="OrthoDB" id="9798918at2"/>
<comment type="caution">
    <text evidence="4">The sequence shown here is derived from an EMBL/GenBank/DDBJ whole genome shotgun (WGS) entry which is preliminary data.</text>
</comment>
<organism evidence="4 5">
    <name type="scientific">Abiotrophia defectiva ATCC 49176</name>
    <dbReference type="NCBI Taxonomy" id="592010"/>
    <lineage>
        <taxon>Bacteria</taxon>
        <taxon>Bacillati</taxon>
        <taxon>Bacillota</taxon>
        <taxon>Bacilli</taxon>
        <taxon>Lactobacillales</taxon>
        <taxon>Aerococcaceae</taxon>
        <taxon>Abiotrophia</taxon>
    </lineage>
</organism>
<dbReference type="PANTHER" id="PTHR35146">
    <property type="entry name" value="UPF0178 PROTEIN YAII"/>
    <property type="match status" value="1"/>
</dbReference>
<dbReference type="RefSeq" id="WP_023391856.1">
    <property type="nucleotide sequence ID" value="NZ_KI535340.1"/>
</dbReference>
<dbReference type="EMBL" id="ACIN03000012">
    <property type="protein sequence ID" value="ESK65432.1"/>
    <property type="molecule type" value="Genomic_DNA"/>
</dbReference>
<dbReference type="AlphaFoldDB" id="W1Q2U0"/>
<evidence type="ECO:0000313" key="4">
    <source>
        <dbReference type="EMBL" id="ESK65432.1"/>
    </source>
</evidence>
<evidence type="ECO:0000313" key="5">
    <source>
        <dbReference type="Proteomes" id="UP000019050"/>
    </source>
</evidence>
<proteinExistence type="inferred from homology"/>
<accession>W1Q2U0</accession>
<dbReference type="HOGENOM" id="CLU_106619_0_0_9"/>